<feature type="domain" description="VOC" evidence="6">
    <location>
        <begin position="6"/>
        <end position="147"/>
    </location>
</feature>
<keyword evidence="8" id="KW-1185">Reference proteome</keyword>
<reference evidence="7" key="1">
    <citation type="submission" date="2019-12" db="EMBL/GenBank/DDBJ databases">
        <title>High-Quality draft genome sequences of three cyanobacteria isolated from the limestone walls of the Old Cathedral of Coimbra.</title>
        <authorList>
            <person name="Tiago I."/>
            <person name="Soares F."/>
            <person name="Portugal A."/>
        </authorList>
    </citation>
    <scope>NUCLEOTIDE SEQUENCE</scope>
    <source>
        <strain evidence="7">A</strain>
    </source>
</reference>
<proteinExistence type="inferred from homology"/>
<dbReference type="GO" id="GO:0006572">
    <property type="term" value="P:L-tyrosine catabolic process"/>
    <property type="evidence" value="ECO:0007669"/>
    <property type="project" value="TreeGrafter"/>
</dbReference>
<comment type="caution">
    <text evidence="7">The sequence shown here is derived from an EMBL/GenBank/DDBJ whole genome shotgun (WGS) entry which is preliminary data.</text>
</comment>
<name>A0A8J7Z5G6_9CYAN</name>
<evidence type="ECO:0000256" key="2">
    <source>
        <dbReference type="ARBA" id="ARBA00005877"/>
    </source>
</evidence>
<sequence length="226" mass="25545">MSWLVRVDHITYACAEGMIEKWAWFHIEVEGGTLVTQIDDVDPDNPKSSMKLWCIDYGAFGIALVEGIDRSDKSQVSLFVERHGDHSVQHVAYDTSNLDSFMERLQQHNFDVLGEPISKKDGFGILKQLFCKGYSDLSPSETQFAEYVQRPRSIKEELEVTFSQQAGKGFYRQIEEATAKGSTTTFTNFSAKPSSWQPPEVAPPLSGSYATEDRLYEEQEVNGIKK</sequence>
<protein>
    <recommendedName>
        <fullName evidence="6">VOC domain-containing protein</fullName>
    </recommendedName>
</protein>
<dbReference type="SUPFAM" id="SSF54593">
    <property type="entry name" value="Glyoxalase/Bleomycin resistance protein/Dihydroxybiphenyl dioxygenase"/>
    <property type="match status" value="1"/>
</dbReference>
<evidence type="ECO:0000256" key="4">
    <source>
        <dbReference type="ARBA" id="ARBA00023004"/>
    </source>
</evidence>
<feature type="region of interest" description="Disordered" evidence="5">
    <location>
        <begin position="189"/>
        <end position="213"/>
    </location>
</feature>
<dbReference type="InterPro" id="IPR037523">
    <property type="entry name" value="VOC_core"/>
</dbReference>
<gene>
    <name evidence="7" type="ORF">GS601_13120</name>
</gene>
<accession>A0A8J7Z5G6</accession>
<dbReference type="GO" id="GO:0003868">
    <property type="term" value="F:4-hydroxyphenylpyruvate dioxygenase activity"/>
    <property type="evidence" value="ECO:0007669"/>
    <property type="project" value="InterPro"/>
</dbReference>
<keyword evidence="4" id="KW-0408">Iron</keyword>
<evidence type="ECO:0000313" key="8">
    <source>
        <dbReference type="Proteomes" id="UP000646053"/>
    </source>
</evidence>
<dbReference type="EMBL" id="WVIE01000014">
    <property type="protein sequence ID" value="NDJ18221.1"/>
    <property type="molecule type" value="Genomic_DNA"/>
</dbReference>
<dbReference type="PANTHER" id="PTHR11959:SF1">
    <property type="entry name" value="4-HYDROXYPHENYLPYRUVATE DIOXYGENASE"/>
    <property type="match status" value="1"/>
</dbReference>
<dbReference type="PANTHER" id="PTHR11959">
    <property type="entry name" value="4-HYDROXYPHENYLPYRUVATE DIOXYGENASE"/>
    <property type="match status" value="1"/>
</dbReference>
<dbReference type="Gene3D" id="3.10.180.10">
    <property type="entry name" value="2,3-Dihydroxybiphenyl 1,2-Dioxygenase, domain 1"/>
    <property type="match status" value="1"/>
</dbReference>
<dbReference type="RefSeq" id="WP_162423747.1">
    <property type="nucleotide sequence ID" value="NZ_WVIE01000014.1"/>
</dbReference>
<dbReference type="PROSITE" id="PS51819">
    <property type="entry name" value="VOC"/>
    <property type="match status" value="1"/>
</dbReference>
<organism evidence="7 8">
    <name type="scientific">Myxacorys almedinensis A</name>
    <dbReference type="NCBI Taxonomy" id="2690445"/>
    <lineage>
        <taxon>Bacteria</taxon>
        <taxon>Bacillati</taxon>
        <taxon>Cyanobacteriota</taxon>
        <taxon>Cyanophyceae</taxon>
        <taxon>Leptolyngbyales</taxon>
        <taxon>Leptolyngbyaceae</taxon>
        <taxon>Myxacorys</taxon>
        <taxon>Myxacorys almedinensis</taxon>
    </lineage>
</organism>
<evidence type="ECO:0000256" key="3">
    <source>
        <dbReference type="ARBA" id="ARBA00022737"/>
    </source>
</evidence>
<comment type="similarity">
    <text evidence="2">Belongs to the 4HPPD family.</text>
</comment>
<dbReference type="AlphaFoldDB" id="A0A8J7Z5G6"/>
<evidence type="ECO:0000256" key="5">
    <source>
        <dbReference type="SAM" id="MobiDB-lite"/>
    </source>
</evidence>
<dbReference type="Proteomes" id="UP000646053">
    <property type="component" value="Unassembled WGS sequence"/>
</dbReference>
<keyword evidence="3" id="KW-0677">Repeat</keyword>
<comment type="cofactor">
    <cofactor evidence="1">
        <name>Fe cation</name>
        <dbReference type="ChEBI" id="CHEBI:24875"/>
    </cofactor>
</comment>
<dbReference type="InterPro" id="IPR029068">
    <property type="entry name" value="Glyas_Bleomycin-R_OHBP_Dase"/>
</dbReference>
<evidence type="ECO:0000313" key="7">
    <source>
        <dbReference type="EMBL" id="NDJ18221.1"/>
    </source>
</evidence>
<dbReference type="InterPro" id="IPR005956">
    <property type="entry name" value="4OHPhenylPyrv_dOase"/>
</dbReference>
<evidence type="ECO:0000256" key="1">
    <source>
        <dbReference type="ARBA" id="ARBA00001962"/>
    </source>
</evidence>
<evidence type="ECO:0000259" key="6">
    <source>
        <dbReference type="PROSITE" id="PS51819"/>
    </source>
</evidence>